<feature type="transmembrane region" description="Helical" evidence="9">
    <location>
        <begin position="113"/>
        <end position="131"/>
    </location>
</feature>
<keyword evidence="12" id="KW-1185">Reference proteome</keyword>
<dbReference type="SMART" id="SM00382">
    <property type="entry name" value="AAA"/>
    <property type="match status" value="1"/>
</dbReference>
<dbReference type="GO" id="GO:0005524">
    <property type="term" value="F:ATP binding"/>
    <property type="evidence" value="ECO:0007669"/>
    <property type="project" value="UniProtKB-KW"/>
</dbReference>
<dbReference type="AlphaFoldDB" id="A0A521BUF1"/>
<feature type="transmembrane region" description="Helical" evidence="9">
    <location>
        <begin position="180"/>
        <end position="197"/>
    </location>
</feature>
<dbReference type="PANTHER" id="PTHR45772:SF7">
    <property type="entry name" value="AMINO ACID ABC TRANSPORTER ATP-BINDING PROTEIN"/>
    <property type="match status" value="1"/>
</dbReference>
<protein>
    <submittedName>
        <fullName evidence="11">Amino acid/amide ABC transporter membrane protein 2, HAAT family /amino acid/amide ABC transporter ATP-binding protein 1, HAAT family</fullName>
    </submittedName>
</protein>
<dbReference type="RefSeq" id="WP_142635011.1">
    <property type="nucleotide sequence ID" value="NZ_FXTE01000001.1"/>
</dbReference>
<dbReference type="InterPro" id="IPR003439">
    <property type="entry name" value="ABC_transporter-like_ATP-bd"/>
</dbReference>
<evidence type="ECO:0000256" key="1">
    <source>
        <dbReference type="ARBA" id="ARBA00004651"/>
    </source>
</evidence>
<dbReference type="InterPro" id="IPR032823">
    <property type="entry name" value="BCA_ABC_TP_C"/>
</dbReference>
<evidence type="ECO:0000256" key="6">
    <source>
        <dbReference type="ARBA" id="ARBA00022840"/>
    </source>
</evidence>
<evidence type="ECO:0000256" key="7">
    <source>
        <dbReference type="ARBA" id="ARBA00022989"/>
    </source>
</evidence>
<dbReference type="Pfam" id="PF02653">
    <property type="entry name" value="BPD_transp_2"/>
    <property type="match status" value="1"/>
</dbReference>
<keyword evidence="4 9" id="KW-0812">Transmembrane</keyword>
<evidence type="ECO:0000256" key="3">
    <source>
        <dbReference type="ARBA" id="ARBA00022475"/>
    </source>
</evidence>
<keyword evidence="5" id="KW-0547">Nucleotide-binding</keyword>
<evidence type="ECO:0000256" key="2">
    <source>
        <dbReference type="ARBA" id="ARBA00022448"/>
    </source>
</evidence>
<dbReference type="PANTHER" id="PTHR45772">
    <property type="entry name" value="CONSERVED COMPONENT OF ABC TRANSPORTER FOR NATURAL AMINO ACIDS-RELATED"/>
    <property type="match status" value="1"/>
</dbReference>
<dbReference type="GO" id="GO:0015188">
    <property type="term" value="F:L-isoleucine transmembrane transporter activity"/>
    <property type="evidence" value="ECO:0007669"/>
    <property type="project" value="TreeGrafter"/>
</dbReference>
<evidence type="ECO:0000256" key="5">
    <source>
        <dbReference type="ARBA" id="ARBA00022741"/>
    </source>
</evidence>
<reference evidence="11 12" key="1">
    <citation type="submission" date="2017-05" db="EMBL/GenBank/DDBJ databases">
        <authorList>
            <person name="Varghese N."/>
            <person name="Submissions S."/>
        </authorList>
    </citation>
    <scope>NUCLEOTIDE SEQUENCE [LARGE SCALE GENOMIC DNA]</scope>
    <source>
        <strain evidence="11 12">DSM 28009</strain>
    </source>
</reference>
<dbReference type="GO" id="GO:0005304">
    <property type="term" value="F:L-valine transmembrane transporter activity"/>
    <property type="evidence" value="ECO:0007669"/>
    <property type="project" value="TreeGrafter"/>
</dbReference>
<dbReference type="Pfam" id="PF12399">
    <property type="entry name" value="BCA_ABC_TP_C"/>
    <property type="match status" value="1"/>
</dbReference>
<dbReference type="OrthoDB" id="9806149at2"/>
<name>A0A521BUF1_9RHOB</name>
<evidence type="ECO:0000259" key="10">
    <source>
        <dbReference type="PROSITE" id="PS50893"/>
    </source>
</evidence>
<accession>A0A521BUF1</accession>
<evidence type="ECO:0000313" key="11">
    <source>
        <dbReference type="EMBL" id="SMO50814.1"/>
    </source>
</evidence>
<feature type="transmembrane region" description="Helical" evidence="9">
    <location>
        <begin position="228"/>
        <end position="245"/>
    </location>
</feature>
<dbReference type="Pfam" id="PF00005">
    <property type="entry name" value="ABC_tran"/>
    <property type="match status" value="1"/>
</dbReference>
<dbReference type="InterPro" id="IPR003593">
    <property type="entry name" value="AAA+_ATPase"/>
</dbReference>
<dbReference type="InterPro" id="IPR051120">
    <property type="entry name" value="ABC_AA/LPS_Transport"/>
</dbReference>
<organism evidence="11 12">
    <name type="scientific">Ruegeria faecimaris</name>
    <dbReference type="NCBI Taxonomy" id="686389"/>
    <lineage>
        <taxon>Bacteria</taxon>
        <taxon>Pseudomonadati</taxon>
        <taxon>Pseudomonadota</taxon>
        <taxon>Alphaproteobacteria</taxon>
        <taxon>Rhodobacterales</taxon>
        <taxon>Roseobacteraceae</taxon>
        <taxon>Ruegeria</taxon>
    </lineage>
</organism>
<sequence>MSIVPLHTHPGRLRASNLLRTAAAVAVLLAVVLGLTLIFGRTGERIAVQMCVNVVAVVALAVYCGNTGIVSFGHGAFLALGAYLSGILTMPAALQRSALPDLPSFLAGHEVTIWVSLPVVALAGLAFAALTGSAIARLVGASATIATLGLLIIAHGVAIAAREITRGSQTFYGVPRVTDLVLALGAATSAILLARWYRESRLGLFSRAARDDEDAATALGINARRTRFIAWCASGTMATVAGALYGHMLGAFSPASFYLGLVFAQVVMMIVGGMSSVGGAVVGVIAVTLLQDTVRQFEGGSTVLGVTLPEVFGLTTIVLGLAILLVIWARPQGLVGGFELGPGADANLLGRLKPRVTPARTPESVVPATLKASNLSKSFAGVKAVRDVSFEAPTGRITGLIGPNGAGKSTLVNLLTRAYQADTGSAHMGEVDLTRVSHHKVPGFGVSRSFQNLRLFSGLTAYENVLVAALAAGHDRKTAAAITLRELDAFDLGEVAGYRADGLPYGARKRLEIARALAQDPKILLLDEPAAGMNPSETDDLADRLIKVGKTRGIGVLLIDHDLRFVNRLSDWIVVMHQGGVIAQGTPEDVRANPKVIEAYIGKGRTAQKAEISETNRSQPTEVAIK</sequence>
<comment type="subcellular location">
    <subcellularLocation>
        <location evidence="1">Cell membrane</location>
        <topology evidence="1">Multi-pass membrane protein</topology>
    </subcellularLocation>
</comment>
<dbReference type="GO" id="GO:0042941">
    <property type="term" value="P:D-alanine transmembrane transport"/>
    <property type="evidence" value="ECO:0007669"/>
    <property type="project" value="TreeGrafter"/>
</dbReference>
<evidence type="ECO:0000256" key="4">
    <source>
        <dbReference type="ARBA" id="ARBA00022692"/>
    </source>
</evidence>
<dbReference type="CDD" id="cd06581">
    <property type="entry name" value="TM_PBP1_LivM_like"/>
    <property type="match status" value="1"/>
</dbReference>
<gene>
    <name evidence="11" type="ORF">SAMN06265380_1011231</name>
</gene>
<keyword evidence="7 9" id="KW-1133">Transmembrane helix</keyword>
<dbReference type="InterPro" id="IPR001851">
    <property type="entry name" value="ABC_transp_permease"/>
</dbReference>
<dbReference type="Gene3D" id="3.40.50.300">
    <property type="entry name" value="P-loop containing nucleotide triphosphate hydrolases"/>
    <property type="match status" value="1"/>
</dbReference>
<dbReference type="InterPro" id="IPR027417">
    <property type="entry name" value="P-loop_NTPase"/>
</dbReference>
<feature type="transmembrane region" description="Helical" evidence="9">
    <location>
        <begin position="257"/>
        <end position="290"/>
    </location>
</feature>
<feature type="transmembrane region" description="Helical" evidence="9">
    <location>
        <begin position="76"/>
        <end position="93"/>
    </location>
</feature>
<dbReference type="Proteomes" id="UP000319555">
    <property type="component" value="Unassembled WGS sequence"/>
</dbReference>
<feature type="transmembrane region" description="Helical" evidence="9">
    <location>
        <begin position="311"/>
        <end position="329"/>
    </location>
</feature>
<feature type="transmembrane region" description="Helical" evidence="9">
    <location>
        <begin position="21"/>
        <end position="40"/>
    </location>
</feature>
<dbReference type="GO" id="GO:0016887">
    <property type="term" value="F:ATP hydrolysis activity"/>
    <property type="evidence" value="ECO:0007669"/>
    <property type="project" value="InterPro"/>
</dbReference>
<dbReference type="GO" id="GO:1903805">
    <property type="term" value="P:L-valine import across plasma membrane"/>
    <property type="evidence" value="ECO:0007669"/>
    <property type="project" value="TreeGrafter"/>
</dbReference>
<feature type="transmembrane region" description="Helical" evidence="9">
    <location>
        <begin position="46"/>
        <end position="64"/>
    </location>
</feature>
<dbReference type="GO" id="GO:0015192">
    <property type="term" value="F:L-phenylalanine transmembrane transporter activity"/>
    <property type="evidence" value="ECO:0007669"/>
    <property type="project" value="TreeGrafter"/>
</dbReference>
<evidence type="ECO:0000256" key="9">
    <source>
        <dbReference type="SAM" id="Phobius"/>
    </source>
</evidence>
<keyword evidence="6 11" id="KW-0067">ATP-binding</keyword>
<dbReference type="GO" id="GO:0005886">
    <property type="term" value="C:plasma membrane"/>
    <property type="evidence" value="ECO:0007669"/>
    <property type="project" value="UniProtKB-SubCell"/>
</dbReference>
<dbReference type="CDD" id="cd03219">
    <property type="entry name" value="ABC_Mj1267_LivG_branched"/>
    <property type="match status" value="1"/>
</dbReference>
<evidence type="ECO:0000256" key="8">
    <source>
        <dbReference type="ARBA" id="ARBA00023136"/>
    </source>
</evidence>
<feature type="domain" description="ABC transporter" evidence="10">
    <location>
        <begin position="370"/>
        <end position="603"/>
    </location>
</feature>
<proteinExistence type="predicted"/>
<dbReference type="EMBL" id="FXTE01000001">
    <property type="protein sequence ID" value="SMO50814.1"/>
    <property type="molecule type" value="Genomic_DNA"/>
</dbReference>
<dbReference type="GO" id="GO:0015808">
    <property type="term" value="P:L-alanine transport"/>
    <property type="evidence" value="ECO:0007669"/>
    <property type="project" value="TreeGrafter"/>
</dbReference>
<dbReference type="SUPFAM" id="SSF52540">
    <property type="entry name" value="P-loop containing nucleoside triphosphate hydrolases"/>
    <property type="match status" value="1"/>
</dbReference>
<keyword evidence="3" id="KW-1003">Cell membrane</keyword>
<keyword evidence="2" id="KW-0813">Transport</keyword>
<dbReference type="GO" id="GO:1903806">
    <property type="term" value="P:L-isoleucine import across plasma membrane"/>
    <property type="evidence" value="ECO:0007669"/>
    <property type="project" value="TreeGrafter"/>
</dbReference>
<evidence type="ECO:0000313" key="12">
    <source>
        <dbReference type="Proteomes" id="UP000319555"/>
    </source>
</evidence>
<keyword evidence="8 9" id="KW-0472">Membrane</keyword>
<dbReference type="PROSITE" id="PS50893">
    <property type="entry name" value="ABC_TRANSPORTER_2"/>
    <property type="match status" value="1"/>
</dbReference>
<feature type="transmembrane region" description="Helical" evidence="9">
    <location>
        <begin position="138"/>
        <end position="160"/>
    </location>
</feature>
<dbReference type="InterPro" id="IPR043428">
    <property type="entry name" value="LivM-like"/>
</dbReference>